<keyword evidence="3" id="KW-1185">Reference proteome</keyword>
<dbReference type="PANTHER" id="PTHR33835:SF1">
    <property type="entry name" value="METALLO-BETA-LACTAMASE DOMAIN-CONTAINING PROTEIN"/>
    <property type="match status" value="1"/>
</dbReference>
<feature type="coiled-coil region" evidence="1">
    <location>
        <begin position="13"/>
        <end position="40"/>
    </location>
</feature>
<organism evidence="3 4">
    <name type="scientific">Panagrolaimus davidi</name>
    <dbReference type="NCBI Taxonomy" id="227884"/>
    <lineage>
        <taxon>Eukaryota</taxon>
        <taxon>Metazoa</taxon>
        <taxon>Ecdysozoa</taxon>
        <taxon>Nematoda</taxon>
        <taxon>Chromadorea</taxon>
        <taxon>Rhabditida</taxon>
        <taxon>Tylenchina</taxon>
        <taxon>Panagrolaimomorpha</taxon>
        <taxon>Panagrolaimoidea</taxon>
        <taxon>Panagrolaimidae</taxon>
        <taxon>Panagrolaimus</taxon>
    </lineage>
</organism>
<accession>A0A914PTB7</accession>
<evidence type="ECO:0000256" key="2">
    <source>
        <dbReference type="SAM" id="MobiDB-lite"/>
    </source>
</evidence>
<dbReference type="InterPro" id="IPR036866">
    <property type="entry name" value="RibonucZ/Hydroxyglut_hydro"/>
</dbReference>
<dbReference type="Proteomes" id="UP000887578">
    <property type="component" value="Unplaced"/>
</dbReference>
<reference evidence="4" key="1">
    <citation type="submission" date="2022-11" db="UniProtKB">
        <authorList>
            <consortium name="WormBaseParasite"/>
        </authorList>
    </citation>
    <scope>IDENTIFICATION</scope>
</reference>
<dbReference type="InterPro" id="IPR025638">
    <property type="entry name" value="DUF4336"/>
</dbReference>
<dbReference type="AlphaFoldDB" id="A0A914PTB7"/>
<keyword evidence="1" id="KW-0175">Coiled coil</keyword>
<name>A0A914PTB7_9BILA</name>
<feature type="region of interest" description="Disordered" evidence="2">
    <location>
        <begin position="260"/>
        <end position="286"/>
    </location>
</feature>
<evidence type="ECO:0000256" key="1">
    <source>
        <dbReference type="SAM" id="Coils"/>
    </source>
</evidence>
<sequence>MSIIQLENGKFLIIDTIEMNDKLRKEIDQLTNNGQKIEAVIAAHPFHTLFFPSFYQAYPNASYYGTPRHLRKITNIPWKGDFTDCNIRKKWEPEVKLRIPAVNFKISFFHFKIFKFCVFAGIFVDACEIGILRLKIGAEFINPLPESSNHFISVFVYHPYSKTLHVDDTIMYTEDPGWILRLIGYKRGTLFFHPSMDSDGLHPTAAAPYLFRDWMKNMLNDWKFDNICTAHIGVKIGGAHEAVTTLLEKTEPVFAKLSEENKKKNPDGILPDGMHPNTNVKDDKCV</sequence>
<protein>
    <submittedName>
        <fullName evidence="4">Metallo-beta-lactamase domain-containing protein</fullName>
    </submittedName>
</protein>
<dbReference type="WBParaSite" id="PDA_v2.g21938.t1">
    <property type="protein sequence ID" value="PDA_v2.g21938.t1"/>
    <property type="gene ID" value="PDA_v2.g21938"/>
</dbReference>
<dbReference type="PANTHER" id="PTHR33835">
    <property type="entry name" value="YALI0C07656P"/>
    <property type="match status" value="1"/>
</dbReference>
<dbReference type="SUPFAM" id="SSF56281">
    <property type="entry name" value="Metallo-hydrolase/oxidoreductase"/>
    <property type="match status" value="1"/>
</dbReference>
<evidence type="ECO:0000313" key="4">
    <source>
        <dbReference type="WBParaSite" id="PDA_v2.g21938.t1"/>
    </source>
</evidence>
<evidence type="ECO:0000313" key="3">
    <source>
        <dbReference type="Proteomes" id="UP000887578"/>
    </source>
</evidence>
<proteinExistence type="predicted"/>